<dbReference type="Gramene" id="TVU43782">
    <property type="protein sequence ID" value="TVU43782"/>
    <property type="gene ID" value="EJB05_10275"/>
</dbReference>
<evidence type="ECO:0000256" key="1">
    <source>
        <dbReference type="SAM" id="MobiDB-lite"/>
    </source>
</evidence>
<organism evidence="2 3">
    <name type="scientific">Eragrostis curvula</name>
    <name type="common">weeping love grass</name>
    <dbReference type="NCBI Taxonomy" id="38414"/>
    <lineage>
        <taxon>Eukaryota</taxon>
        <taxon>Viridiplantae</taxon>
        <taxon>Streptophyta</taxon>
        <taxon>Embryophyta</taxon>
        <taxon>Tracheophyta</taxon>
        <taxon>Spermatophyta</taxon>
        <taxon>Magnoliopsida</taxon>
        <taxon>Liliopsida</taxon>
        <taxon>Poales</taxon>
        <taxon>Poaceae</taxon>
        <taxon>PACMAD clade</taxon>
        <taxon>Chloridoideae</taxon>
        <taxon>Eragrostideae</taxon>
        <taxon>Eragrostidinae</taxon>
        <taxon>Eragrostis</taxon>
    </lineage>
</organism>
<keyword evidence="3" id="KW-1185">Reference proteome</keyword>
<proteinExistence type="predicted"/>
<evidence type="ECO:0000313" key="2">
    <source>
        <dbReference type="EMBL" id="TVU43782.1"/>
    </source>
</evidence>
<comment type="caution">
    <text evidence="2">The sequence shown here is derived from an EMBL/GenBank/DDBJ whole genome shotgun (WGS) entry which is preliminary data.</text>
</comment>
<dbReference type="AlphaFoldDB" id="A0A5J9W4T9"/>
<sequence>MSSNKRPVDEVNDQRQRRPRRRKHLYVALDDRDKDFSIHKIHADTFDSDSDDDDDLPMSRLRSWSHRPATLPTAPCPSPPWAPRSSPSRTIAAPSCTTPTRPRWQWDLIPPRKWHHAAAASPPTSIPAAAAAAGETTLYALSFHPVEKKHYFFARSWGPTAPDAALHNNPTEGWSWKDTATAAGVHEQPCRRLRRPPGRTHHLRDRGSRGSDAYLLLRRQGFPVDVPWGLGFAVSRPSELDACVDWASL</sequence>
<feature type="non-terminal residue" evidence="2">
    <location>
        <position position="1"/>
    </location>
</feature>
<dbReference type="Proteomes" id="UP000324897">
    <property type="component" value="Unassembled WGS sequence"/>
</dbReference>
<protein>
    <submittedName>
        <fullName evidence="2">Uncharacterized protein</fullName>
    </submittedName>
</protein>
<name>A0A5J9W4T9_9POAL</name>
<evidence type="ECO:0000313" key="3">
    <source>
        <dbReference type="Proteomes" id="UP000324897"/>
    </source>
</evidence>
<feature type="region of interest" description="Disordered" evidence="1">
    <location>
        <begin position="64"/>
        <end position="102"/>
    </location>
</feature>
<dbReference type="EMBL" id="RWGY01000005">
    <property type="protein sequence ID" value="TVU43782.1"/>
    <property type="molecule type" value="Genomic_DNA"/>
</dbReference>
<accession>A0A5J9W4T9</accession>
<feature type="region of interest" description="Disordered" evidence="1">
    <location>
        <begin position="1"/>
        <end position="24"/>
    </location>
</feature>
<reference evidence="2 3" key="1">
    <citation type="journal article" date="2019" name="Sci. Rep.">
        <title>A high-quality genome of Eragrostis curvula grass provides insights into Poaceae evolution and supports new strategies to enhance forage quality.</title>
        <authorList>
            <person name="Carballo J."/>
            <person name="Santos B.A.C.M."/>
            <person name="Zappacosta D."/>
            <person name="Garbus I."/>
            <person name="Selva J.P."/>
            <person name="Gallo C.A."/>
            <person name="Diaz A."/>
            <person name="Albertini E."/>
            <person name="Caccamo M."/>
            <person name="Echenique V."/>
        </authorList>
    </citation>
    <scope>NUCLEOTIDE SEQUENCE [LARGE SCALE GENOMIC DNA]</scope>
    <source>
        <strain evidence="3">cv. Victoria</strain>
        <tissue evidence="2">Leaf</tissue>
    </source>
</reference>
<feature type="compositionally biased region" description="Basic and acidic residues" evidence="1">
    <location>
        <begin position="1"/>
        <end position="16"/>
    </location>
</feature>
<gene>
    <name evidence="2" type="ORF">EJB05_10275</name>
</gene>